<feature type="binding site" evidence="17">
    <location>
        <position position="324"/>
    </location>
    <ligand>
        <name>(6S)-NADPHX</name>
        <dbReference type="ChEBI" id="CHEBI:64076"/>
    </ligand>
</feature>
<evidence type="ECO:0000259" key="21">
    <source>
        <dbReference type="PROSITE" id="PS51385"/>
    </source>
</evidence>
<comment type="subunit">
    <text evidence="17">Homotetramer.</text>
</comment>
<comment type="catalytic activity">
    <reaction evidence="1 18 19">
        <text>(6R)-NADHX = (6S)-NADHX</text>
        <dbReference type="Rhea" id="RHEA:32215"/>
        <dbReference type="ChEBI" id="CHEBI:64074"/>
        <dbReference type="ChEBI" id="CHEBI:64075"/>
        <dbReference type="EC" id="5.1.99.6"/>
    </reaction>
</comment>
<dbReference type="PANTHER" id="PTHR12592:SF0">
    <property type="entry name" value="ATP-DEPENDENT (S)-NAD(P)H-HYDRATE DEHYDRATASE"/>
    <property type="match status" value="1"/>
</dbReference>
<sequence>MSISQRLYTGEQVKLGEVQAAAKLGIEMYSLMLSAGQAVFDVLRGRYPDANDLLIVCGSGNNGGDGFVVAKLAKAAGLKVNIVLTVEASRLHGDAARAKNDWLSTGGKIRPVSDLPKCVADADLIVDGILGTGLSGQVRPDIGAIIDQINRSQKPVVSIDIPSGLCSDTGDLLGQTVKAQRTVTFIARKQGLVTGKARAVVGELHFSGLGVDHVFASLYPSKVWLLSASQVNDLVPVRSTLAHKGQHGRLLCLGGNLGYAGAIRMCAQAGVRSGAGLVSTLCHSSSSLALQVACPEVMVSSWDGDTEALAQAMADKSVIALGPGLGQDEWARAMFEVVTSSDTAKVLDADGLNLLAKQPCFDARRVITPHPGEAARLIGCSVEQVERDRYQSVTLLQQRYGGVVVLKGAGTLVCNGDSIAVCTAGNPGMASGGMGDVLTGVIAALMAQGLSDFDAACLGVYVHSVAADNLVKESGPIGLAASDLVPEIRAVLNHLSLTNSE</sequence>
<dbReference type="RefSeq" id="WP_008080127.1">
    <property type="nucleotide sequence ID" value="NZ_AEVT01000099.1"/>
</dbReference>
<dbReference type="InterPro" id="IPR004443">
    <property type="entry name" value="YjeF_N_dom"/>
</dbReference>
<keyword evidence="5 18" id="KW-0479">Metal-binding</keyword>
<evidence type="ECO:0000256" key="10">
    <source>
        <dbReference type="ARBA" id="ARBA00023027"/>
    </source>
</evidence>
<dbReference type="GO" id="GO:0052855">
    <property type="term" value="F:ADP-dependent NAD(P)H-hydrate dehydratase activity"/>
    <property type="evidence" value="ECO:0007669"/>
    <property type="project" value="UniProtKB-UniRule"/>
</dbReference>
<evidence type="ECO:0000256" key="17">
    <source>
        <dbReference type="HAMAP-Rule" id="MF_01965"/>
    </source>
</evidence>
<evidence type="ECO:0000256" key="2">
    <source>
        <dbReference type="ARBA" id="ARBA00000909"/>
    </source>
</evidence>
<accession>E8MBG7</accession>
<evidence type="ECO:0000256" key="8">
    <source>
        <dbReference type="ARBA" id="ARBA00022857"/>
    </source>
</evidence>
<reference evidence="22 23" key="1">
    <citation type="journal article" date="2012" name="Int. J. Syst. Evol. Microbiol.">
        <title>Vibrio caribbeanicus sp. nov., isolated from the marine sponge Scleritoderma cyanea.</title>
        <authorList>
            <person name="Hoffmann M."/>
            <person name="Monday S.R."/>
            <person name="Allard M.W."/>
            <person name="Strain E.A."/>
            <person name="Whittaker P."/>
            <person name="Naum M."/>
            <person name="McCarthy P.J."/>
            <person name="Lopez J.V."/>
            <person name="Fischer M."/>
            <person name="Brown E.W."/>
        </authorList>
    </citation>
    <scope>NUCLEOTIDE SEQUENCE [LARGE SCALE GENOMIC DNA]</scope>
    <source>
        <strain evidence="23">DSMZ 21326</strain>
    </source>
</reference>
<evidence type="ECO:0000313" key="22">
    <source>
        <dbReference type="EMBL" id="EGA68750.1"/>
    </source>
</evidence>
<evidence type="ECO:0000256" key="1">
    <source>
        <dbReference type="ARBA" id="ARBA00000013"/>
    </source>
</evidence>
<keyword evidence="10 17" id="KW-0520">NAD</keyword>
<evidence type="ECO:0000256" key="18">
    <source>
        <dbReference type="HAMAP-Rule" id="MF_01966"/>
    </source>
</evidence>
<comment type="caution">
    <text evidence="18">Lacks conserved residue(s) required for the propagation of feature annotation.</text>
</comment>
<feature type="binding site" evidence="18">
    <location>
        <position position="127"/>
    </location>
    <ligand>
        <name>K(+)</name>
        <dbReference type="ChEBI" id="CHEBI:29103"/>
    </ligand>
</feature>
<keyword evidence="6 17" id="KW-0547">Nucleotide-binding</keyword>
<dbReference type="GO" id="GO:0046496">
    <property type="term" value="P:nicotinamide nucleotide metabolic process"/>
    <property type="evidence" value="ECO:0007669"/>
    <property type="project" value="UniProtKB-UniRule"/>
</dbReference>
<dbReference type="PROSITE" id="PS01049">
    <property type="entry name" value="YJEF_C_1"/>
    <property type="match status" value="1"/>
</dbReference>
<feature type="domain" description="YjeF N-terminal" evidence="21">
    <location>
        <begin position="13"/>
        <end position="217"/>
    </location>
</feature>
<evidence type="ECO:0000256" key="12">
    <source>
        <dbReference type="ARBA" id="ARBA00023239"/>
    </source>
</evidence>
<evidence type="ECO:0000256" key="3">
    <source>
        <dbReference type="ARBA" id="ARBA00006001"/>
    </source>
</evidence>
<dbReference type="PANTHER" id="PTHR12592">
    <property type="entry name" value="ATP-DEPENDENT (S)-NAD(P)H-HYDRATE DEHYDRATASE FAMILY MEMBER"/>
    <property type="match status" value="1"/>
</dbReference>
<dbReference type="PROSITE" id="PS01050">
    <property type="entry name" value="YJEF_C_2"/>
    <property type="match status" value="1"/>
</dbReference>
<dbReference type="PROSITE" id="PS51383">
    <property type="entry name" value="YJEF_C_3"/>
    <property type="match status" value="1"/>
</dbReference>
<evidence type="ECO:0000256" key="13">
    <source>
        <dbReference type="ARBA" id="ARBA00023268"/>
    </source>
</evidence>
<evidence type="ECO:0000256" key="6">
    <source>
        <dbReference type="ARBA" id="ARBA00022741"/>
    </source>
</evidence>
<dbReference type="EC" id="5.1.99.6" evidence="19"/>
<feature type="binding site" evidence="18">
    <location>
        <begin position="131"/>
        <end position="137"/>
    </location>
    <ligand>
        <name>(6S)-NADPHX</name>
        <dbReference type="ChEBI" id="CHEBI:64076"/>
    </ligand>
</feature>
<feature type="binding site" evidence="17">
    <location>
        <position position="436"/>
    </location>
    <ligand>
        <name>(6S)-NADPHX</name>
        <dbReference type="ChEBI" id="CHEBI:64076"/>
    </ligand>
</feature>
<gene>
    <name evidence="17" type="primary">nnrD</name>
    <name evidence="18" type="synonym">nnrE</name>
    <name evidence="22" type="ORF">VISI1226_03880</name>
</gene>
<dbReference type="InterPro" id="IPR000631">
    <property type="entry name" value="CARKD"/>
</dbReference>
<dbReference type="NCBIfam" id="TIGR00197">
    <property type="entry name" value="yjeF_nterm"/>
    <property type="match status" value="1"/>
</dbReference>
<dbReference type="GO" id="GO:0016301">
    <property type="term" value="F:kinase activity"/>
    <property type="evidence" value="ECO:0007669"/>
    <property type="project" value="UniProtKB-KW"/>
</dbReference>
<feature type="binding site" evidence="18">
    <location>
        <position position="163"/>
    </location>
    <ligand>
        <name>K(+)</name>
        <dbReference type="ChEBI" id="CHEBI:29103"/>
    </ligand>
</feature>
<keyword evidence="7 17" id="KW-0067">ATP-binding</keyword>
<dbReference type="EMBL" id="AEVT01000099">
    <property type="protein sequence ID" value="EGA68750.1"/>
    <property type="molecule type" value="Genomic_DNA"/>
</dbReference>
<organism evidence="22 23">
    <name type="scientific">Vibrio sinaloensis DSM 21326</name>
    <dbReference type="NCBI Taxonomy" id="945550"/>
    <lineage>
        <taxon>Bacteria</taxon>
        <taxon>Pseudomonadati</taxon>
        <taxon>Pseudomonadota</taxon>
        <taxon>Gammaproteobacteria</taxon>
        <taxon>Vibrionales</taxon>
        <taxon>Vibrionaceae</taxon>
        <taxon>Vibrio</taxon>
        <taxon>Vibrio oreintalis group</taxon>
    </lineage>
</organism>
<name>E8MBG7_PHOS4</name>
<dbReference type="HAMAP" id="MF_01966">
    <property type="entry name" value="NADHX_epimerase"/>
    <property type="match status" value="1"/>
</dbReference>
<keyword evidence="13" id="KW-0511">Multifunctional enzyme</keyword>
<comment type="caution">
    <text evidence="22">The sequence shown here is derived from an EMBL/GenBank/DDBJ whole genome shotgun (WGS) entry which is preliminary data.</text>
</comment>
<dbReference type="Gene3D" id="3.40.1190.20">
    <property type="match status" value="1"/>
</dbReference>
<feature type="binding site" evidence="18">
    <location>
        <position position="62"/>
    </location>
    <ligand>
        <name>K(+)</name>
        <dbReference type="ChEBI" id="CHEBI:29103"/>
    </ligand>
</feature>
<dbReference type="HAMAP" id="MF_01965">
    <property type="entry name" value="NADHX_dehydratase"/>
    <property type="match status" value="1"/>
</dbReference>
<feature type="binding site" evidence="17">
    <location>
        <position position="262"/>
    </location>
    <ligand>
        <name>(6S)-NADPHX</name>
        <dbReference type="ChEBI" id="CHEBI:64076"/>
    </ligand>
</feature>
<dbReference type="FunFam" id="3.40.50.10260:FF:000003">
    <property type="entry name" value="Multifunctional fusion protein"/>
    <property type="match status" value="1"/>
</dbReference>
<dbReference type="Proteomes" id="UP000006228">
    <property type="component" value="Unassembled WGS sequence"/>
</dbReference>
<dbReference type="PIRSF" id="PIRSF017184">
    <property type="entry name" value="Nnr"/>
    <property type="match status" value="1"/>
</dbReference>
<keyword evidence="12 17" id="KW-0456">Lyase</keyword>
<dbReference type="PROSITE" id="PS51385">
    <property type="entry name" value="YJEF_N"/>
    <property type="match status" value="1"/>
</dbReference>
<evidence type="ECO:0000256" key="19">
    <source>
        <dbReference type="PIRNR" id="PIRNR017184"/>
    </source>
</evidence>
<comment type="similarity">
    <text evidence="4 19">In the C-terminal section; belongs to the NnrD/CARKD family.</text>
</comment>
<feature type="binding site" evidence="17">
    <location>
        <begin position="407"/>
        <end position="411"/>
    </location>
    <ligand>
        <name>AMP</name>
        <dbReference type="ChEBI" id="CHEBI:456215"/>
    </ligand>
</feature>
<evidence type="ECO:0000259" key="20">
    <source>
        <dbReference type="PROSITE" id="PS51383"/>
    </source>
</evidence>
<comment type="similarity">
    <text evidence="18">Belongs to the NnrE/AIBP family.</text>
</comment>
<dbReference type="GO" id="GO:0052856">
    <property type="term" value="F:NAD(P)HX epimerase activity"/>
    <property type="evidence" value="ECO:0007669"/>
    <property type="project" value="UniProtKB-UniRule"/>
</dbReference>
<comment type="similarity">
    <text evidence="3 19">In the N-terminal section; belongs to the NnrE/AIBP family.</text>
</comment>
<comment type="function">
    <text evidence="17">Catalyzes the dehydration of the S-form of NAD(P)HX at the expense of ADP, which is converted to AMP. Together with NAD(P)HX epimerase, which catalyzes the epimerization of the S- and R-forms, the enzyme allows the repair of both epimers of NAD(P)HX, a damaged form of NAD(P)H that is a result of enzymatic or heat-dependent hydration.</text>
</comment>
<comment type="catalytic activity">
    <reaction evidence="2 18 19">
        <text>(6R)-NADPHX = (6S)-NADPHX</text>
        <dbReference type="Rhea" id="RHEA:32227"/>
        <dbReference type="ChEBI" id="CHEBI:64076"/>
        <dbReference type="ChEBI" id="CHEBI:64077"/>
        <dbReference type="EC" id="5.1.99.6"/>
    </reaction>
</comment>
<evidence type="ECO:0000256" key="5">
    <source>
        <dbReference type="ARBA" id="ARBA00022723"/>
    </source>
</evidence>
<comment type="similarity">
    <text evidence="17">Belongs to the NnrD/CARKD family.</text>
</comment>
<dbReference type="AlphaFoldDB" id="E8MBG7"/>
<keyword evidence="22" id="KW-0808">Transferase</keyword>
<dbReference type="InterPro" id="IPR030677">
    <property type="entry name" value="Nnr"/>
</dbReference>
<dbReference type="EC" id="4.2.1.136" evidence="19"/>
<feature type="binding site" evidence="17">
    <location>
        <position position="370"/>
    </location>
    <ligand>
        <name>(6S)-NADPHX</name>
        <dbReference type="ChEBI" id="CHEBI:64076"/>
    </ligand>
</feature>
<protein>
    <recommendedName>
        <fullName evidence="19">Bifunctional NAD(P)H-hydrate repair enzyme</fullName>
    </recommendedName>
    <alternativeName>
        <fullName evidence="19">Nicotinamide nucleotide repair protein</fullName>
    </alternativeName>
    <domain>
        <recommendedName>
            <fullName evidence="19">ADP-dependent (S)-NAD(P)H-hydrate dehydratase</fullName>
            <ecNumber evidence="19">4.2.1.136</ecNumber>
        </recommendedName>
        <alternativeName>
            <fullName evidence="19">ADP-dependent NAD(P)HX dehydratase</fullName>
        </alternativeName>
    </domain>
    <domain>
        <recommendedName>
            <fullName evidence="19">NAD(P)H-hydrate epimerase</fullName>
            <ecNumber evidence="19">5.1.99.6</ecNumber>
        </recommendedName>
    </domain>
</protein>
<comment type="catalytic activity">
    <reaction evidence="16 17 19">
        <text>(6S)-NADPHX + ADP = AMP + phosphate + NADPH + H(+)</text>
        <dbReference type="Rhea" id="RHEA:32235"/>
        <dbReference type="ChEBI" id="CHEBI:15378"/>
        <dbReference type="ChEBI" id="CHEBI:43474"/>
        <dbReference type="ChEBI" id="CHEBI:57783"/>
        <dbReference type="ChEBI" id="CHEBI:64076"/>
        <dbReference type="ChEBI" id="CHEBI:456215"/>
        <dbReference type="ChEBI" id="CHEBI:456216"/>
        <dbReference type="EC" id="4.2.1.136"/>
    </reaction>
</comment>
<dbReference type="GO" id="GO:0110051">
    <property type="term" value="P:metabolite repair"/>
    <property type="evidence" value="ECO:0007669"/>
    <property type="project" value="TreeGrafter"/>
</dbReference>
<evidence type="ECO:0000256" key="11">
    <source>
        <dbReference type="ARBA" id="ARBA00023235"/>
    </source>
</evidence>
<comment type="function">
    <text evidence="14 19">Bifunctional enzyme that catalyzes the epimerization of the S- and R-forms of NAD(P)HX and the dehydration of the S-form of NAD(P)HX at the expense of ADP, which is converted to AMP. This allows the repair of both epimers of NAD(P)HX, a damaged form of NAD(P)H that is a result of enzymatic or heat-dependent hydration.</text>
</comment>
<dbReference type="eggNOG" id="COG0063">
    <property type="taxonomic scope" value="Bacteria"/>
</dbReference>
<proteinExistence type="inferred from homology"/>
<dbReference type="Gene3D" id="3.40.50.10260">
    <property type="entry name" value="YjeF N-terminal domain"/>
    <property type="match status" value="1"/>
</dbReference>
<dbReference type="InterPro" id="IPR029056">
    <property type="entry name" value="Ribokinase-like"/>
</dbReference>
<evidence type="ECO:0000256" key="7">
    <source>
        <dbReference type="ARBA" id="ARBA00022840"/>
    </source>
</evidence>
<feature type="domain" description="YjeF C-terminal" evidence="20">
    <location>
        <begin position="227"/>
        <end position="495"/>
    </location>
</feature>
<dbReference type="InterPro" id="IPR017953">
    <property type="entry name" value="Carbohydrate_kinase_pred_CS"/>
</dbReference>
<evidence type="ECO:0000313" key="23">
    <source>
        <dbReference type="Proteomes" id="UP000006228"/>
    </source>
</evidence>
<evidence type="ECO:0000256" key="15">
    <source>
        <dbReference type="ARBA" id="ARBA00048238"/>
    </source>
</evidence>
<keyword evidence="9 18" id="KW-0630">Potassium</keyword>
<keyword evidence="22" id="KW-0418">Kinase</keyword>
<dbReference type="eggNOG" id="COG0062">
    <property type="taxonomic scope" value="Bacteria"/>
</dbReference>
<comment type="cofactor">
    <cofactor evidence="17">
        <name>Mg(2+)</name>
        <dbReference type="ChEBI" id="CHEBI:18420"/>
    </cofactor>
</comment>
<dbReference type="Pfam" id="PF03853">
    <property type="entry name" value="YjeF_N"/>
    <property type="match status" value="1"/>
</dbReference>
<keyword evidence="11 18" id="KW-0413">Isomerase</keyword>
<dbReference type="InterPro" id="IPR036652">
    <property type="entry name" value="YjeF_N_dom_sf"/>
</dbReference>
<comment type="function">
    <text evidence="18">Catalyzes the epimerization of the S- and R-forms of NAD(P)HX, a damaged form of NAD(P)H that is a result of enzymatic or heat-dependent hydration. This is a prerequisite for the S-specific NAD(P)H-hydrate dehydratase to allow the repair of both epimers of NAD(P)HX.</text>
</comment>
<feature type="binding site" evidence="17">
    <location>
        <position position="435"/>
    </location>
    <ligand>
        <name>AMP</name>
        <dbReference type="ChEBI" id="CHEBI:456215"/>
    </ligand>
</feature>
<dbReference type="Pfam" id="PF01256">
    <property type="entry name" value="Carb_kinase"/>
    <property type="match status" value="1"/>
</dbReference>
<dbReference type="CDD" id="cd01171">
    <property type="entry name" value="YXKO-related"/>
    <property type="match status" value="1"/>
</dbReference>
<dbReference type="GeneID" id="95570893"/>
<feature type="binding site" evidence="18">
    <location>
        <position position="160"/>
    </location>
    <ligand>
        <name>(6S)-NADPHX</name>
        <dbReference type="ChEBI" id="CHEBI:64076"/>
    </ligand>
</feature>
<feature type="binding site" evidence="18">
    <location>
        <begin position="61"/>
        <end position="65"/>
    </location>
    <ligand>
        <name>(6S)-NADPHX</name>
        <dbReference type="ChEBI" id="CHEBI:64076"/>
    </ligand>
</feature>
<dbReference type="GO" id="GO:0046872">
    <property type="term" value="F:metal ion binding"/>
    <property type="evidence" value="ECO:0007669"/>
    <property type="project" value="UniProtKB-UniRule"/>
</dbReference>
<comment type="cofactor">
    <cofactor evidence="18 19">
        <name>K(+)</name>
        <dbReference type="ChEBI" id="CHEBI:29103"/>
    </cofactor>
    <text evidence="18 19">Binds 1 potassium ion per subunit.</text>
</comment>
<evidence type="ECO:0000256" key="16">
    <source>
        <dbReference type="ARBA" id="ARBA00049209"/>
    </source>
</evidence>
<dbReference type="OrthoDB" id="9806925at2"/>
<dbReference type="NCBIfam" id="TIGR00196">
    <property type="entry name" value="yjeF_cterm"/>
    <property type="match status" value="1"/>
</dbReference>
<keyword evidence="8 17" id="KW-0521">NADP</keyword>
<evidence type="ECO:0000256" key="4">
    <source>
        <dbReference type="ARBA" id="ARBA00009524"/>
    </source>
</evidence>
<evidence type="ECO:0000256" key="14">
    <source>
        <dbReference type="ARBA" id="ARBA00025153"/>
    </source>
</evidence>
<dbReference type="GO" id="GO:0005524">
    <property type="term" value="F:ATP binding"/>
    <property type="evidence" value="ECO:0007669"/>
    <property type="project" value="UniProtKB-UniRule"/>
</dbReference>
<dbReference type="SUPFAM" id="SSF64153">
    <property type="entry name" value="YjeF N-terminal domain-like"/>
    <property type="match status" value="1"/>
</dbReference>
<evidence type="ECO:0000256" key="9">
    <source>
        <dbReference type="ARBA" id="ARBA00022958"/>
    </source>
</evidence>
<dbReference type="SUPFAM" id="SSF53613">
    <property type="entry name" value="Ribokinase-like"/>
    <property type="match status" value="1"/>
</dbReference>
<comment type="catalytic activity">
    <reaction evidence="15 17 19">
        <text>(6S)-NADHX + ADP = AMP + phosphate + NADH + H(+)</text>
        <dbReference type="Rhea" id="RHEA:32223"/>
        <dbReference type="ChEBI" id="CHEBI:15378"/>
        <dbReference type="ChEBI" id="CHEBI:43474"/>
        <dbReference type="ChEBI" id="CHEBI:57945"/>
        <dbReference type="ChEBI" id="CHEBI:64074"/>
        <dbReference type="ChEBI" id="CHEBI:456215"/>
        <dbReference type="ChEBI" id="CHEBI:456216"/>
        <dbReference type="EC" id="4.2.1.136"/>
    </reaction>
</comment>